<gene>
    <name evidence="1" type="ORF">TSPGSL018_6834</name>
</gene>
<dbReference type="EMBL" id="GBEZ01017060">
    <property type="protein sequence ID" value="JAC69246.1"/>
    <property type="molecule type" value="Transcribed_RNA"/>
</dbReference>
<organism evidence="1">
    <name type="scientific">Tetraselmis sp. GSL018</name>
    <dbReference type="NCBI Taxonomy" id="582737"/>
    <lineage>
        <taxon>Eukaryota</taxon>
        <taxon>Viridiplantae</taxon>
        <taxon>Chlorophyta</taxon>
        <taxon>core chlorophytes</taxon>
        <taxon>Chlorodendrophyceae</taxon>
        <taxon>Chlorodendrales</taxon>
        <taxon>Chlorodendraceae</taxon>
        <taxon>Tetraselmis</taxon>
    </lineage>
</organism>
<reference evidence="1" key="1">
    <citation type="submission" date="2014-05" db="EMBL/GenBank/DDBJ databases">
        <title>The transcriptome of the halophilic microalga Tetraselmis sp. GSL018 isolated from the Great Salt Lake, Utah.</title>
        <authorList>
            <person name="Jinkerson R.E."/>
            <person name="D'Adamo S."/>
            <person name="Posewitz M.C."/>
        </authorList>
    </citation>
    <scope>NUCLEOTIDE SEQUENCE</scope>
    <source>
        <strain evidence="1">GSL018</strain>
    </source>
</reference>
<protein>
    <submittedName>
        <fullName evidence="1">Uncharacterized protein</fullName>
    </submittedName>
</protein>
<accession>A0A061RFF6</accession>
<evidence type="ECO:0000313" key="1">
    <source>
        <dbReference type="EMBL" id="JAC69246.1"/>
    </source>
</evidence>
<dbReference type="AlphaFoldDB" id="A0A061RFF6"/>
<feature type="non-terminal residue" evidence="1">
    <location>
        <position position="1"/>
    </location>
</feature>
<sequence length="49" mass="5195">AAANYFGVPAAVDASDREKGRGGEVVSYTATACVRKYSTTRLQGTWQLA</sequence>
<proteinExistence type="predicted"/>
<name>A0A061RFF6_9CHLO</name>